<evidence type="ECO:0000256" key="1">
    <source>
        <dbReference type="ARBA" id="ARBA00004141"/>
    </source>
</evidence>
<gene>
    <name evidence="10" type="ORF">JVT61DRAFT_3186</name>
</gene>
<keyword evidence="6" id="KW-0539">Nucleus</keyword>
<keyword evidence="4 8" id="KW-1133">Transmembrane helix</keyword>
<dbReference type="PANTHER" id="PTHR47804:SF1">
    <property type="entry name" value="DUF2421 DOMAIN-CONTAINING PROTEIN"/>
    <property type="match status" value="1"/>
</dbReference>
<evidence type="ECO:0000256" key="7">
    <source>
        <dbReference type="SAM" id="MobiDB-lite"/>
    </source>
</evidence>
<dbReference type="InterPro" id="IPR049453">
    <property type="entry name" value="Memb_transporter_dom"/>
</dbReference>
<organism evidence="10 11">
    <name type="scientific">Boletus reticuloceps</name>
    <dbReference type="NCBI Taxonomy" id="495285"/>
    <lineage>
        <taxon>Eukaryota</taxon>
        <taxon>Fungi</taxon>
        <taxon>Dikarya</taxon>
        <taxon>Basidiomycota</taxon>
        <taxon>Agaricomycotina</taxon>
        <taxon>Agaricomycetes</taxon>
        <taxon>Agaricomycetidae</taxon>
        <taxon>Boletales</taxon>
        <taxon>Boletineae</taxon>
        <taxon>Boletaceae</taxon>
        <taxon>Boletoideae</taxon>
        <taxon>Boletus</taxon>
    </lineage>
</organism>
<dbReference type="GO" id="GO:0016020">
    <property type="term" value="C:membrane"/>
    <property type="evidence" value="ECO:0007669"/>
    <property type="project" value="UniProtKB-SubCell"/>
</dbReference>
<feature type="transmembrane region" description="Helical" evidence="8">
    <location>
        <begin position="1383"/>
        <end position="1400"/>
    </location>
</feature>
<feature type="compositionally biased region" description="Acidic residues" evidence="7">
    <location>
        <begin position="713"/>
        <end position="723"/>
    </location>
</feature>
<dbReference type="GO" id="GO:0008270">
    <property type="term" value="F:zinc ion binding"/>
    <property type="evidence" value="ECO:0007669"/>
    <property type="project" value="InterPro"/>
</dbReference>
<dbReference type="SUPFAM" id="SSF57701">
    <property type="entry name" value="Zn2/Cys6 DNA-binding domain"/>
    <property type="match status" value="1"/>
</dbReference>
<dbReference type="SMART" id="SM00066">
    <property type="entry name" value="GAL4"/>
    <property type="match status" value="1"/>
</dbReference>
<dbReference type="InterPro" id="IPR018820">
    <property type="entry name" value="BRE4-related_DUF2421"/>
</dbReference>
<evidence type="ECO:0000259" key="9">
    <source>
        <dbReference type="PROSITE" id="PS50048"/>
    </source>
</evidence>
<evidence type="ECO:0000256" key="4">
    <source>
        <dbReference type="ARBA" id="ARBA00022989"/>
    </source>
</evidence>
<dbReference type="Gene3D" id="4.10.240.10">
    <property type="entry name" value="Zn(2)-C6 fungal-type DNA-binding domain"/>
    <property type="match status" value="1"/>
</dbReference>
<dbReference type="Pfam" id="PF00172">
    <property type="entry name" value="Zn_clus"/>
    <property type="match status" value="1"/>
</dbReference>
<feature type="transmembrane region" description="Helical" evidence="8">
    <location>
        <begin position="848"/>
        <end position="867"/>
    </location>
</feature>
<feature type="transmembrane region" description="Helical" evidence="8">
    <location>
        <begin position="1359"/>
        <end position="1378"/>
    </location>
</feature>
<feature type="compositionally biased region" description="Basic and acidic residues" evidence="7">
    <location>
        <begin position="1054"/>
        <end position="1066"/>
    </location>
</feature>
<dbReference type="InterPro" id="IPR001138">
    <property type="entry name" value="Zn2Cys6_DnaBD"/>
</dbReference>
<feature type="transmembrane region" description="Helical" evidence="8">
    <location>
        <begin position="822"/>
        <end position="841"/>
    </location>
</feature>
<evidence type="ECO:0000256" key="5">
    <source>
        <dbReference type="ARBA" id="ARBA00023136"/>
    </source>
</evidence>
<feature type="region of interest" description="Disordered" evidence="7">
    <location>
        <begin position="694"/>
        <end position="735"/>
    </location>
</feature>
<evidence type="ECO:0000256" key="3">
    <source>
        <dbReference type="ARBA" id="ARBA00022723"/>
    </source>
</evidence>
<dbReference type="GO" id="GO:0003677">
    <property type="term" value="F:DNA binding"/>
    <property type="evidence" value="ECO:0007669"/>
    <property type="project" value="InterPro"/>
</dbReference>
<keyword evidence="3" id="KW-0479">Metal-binding</keyword>
<feature type="region of interest" description="Disordered" evidence="7">
    <location>
        <begin position="565"/>
        <end position="589"/>
    </location>
</feature>
<comment type="subcellular location">
    <subcellularLocation>
        <location evidence="1">Membrane</location>
        <topology evidence="1">Multi-pass membrane protein</topology>
    </subcellularLocation>
</comment>
<feature type="transmembrane region" description="Helical" evidence="8">
    <location>
        <begin position="1328"/>
        <end position="1347"/>
    </location>
</feature>
<dbReference type="InterPro" id="IPR052430">
    <property type="entry name" value="IVT-Associated"/>
</dbReference>
<sequence length="1746" mass="194775">MASNLPVTPPPTLQRGKACLRCRKRKMRCDGTKPACQQCARAKKPDACQYDDGKGKTRTQLLRENIERLEQRIRELEDPEYTSPSVTLHDPHFHRRSESSSSSLVGSPGSTGFSAPHSPLPPSATGSPQHSWIQGIPSPSPTPFSDAFRIEKQQPTVDLALMLVDIFSSHQHQSLLGLHMGRLRESFTQPSTEQHHPCLTNAIFLWACYISRPGPLSEHESHYLNRSLEGLSDALQYNDRVLDVIQASCLLSVYFLSNGRALEGSYHAAAAASLTMQCGLHGAIMNRSVFESTGVMAPLQLEPAKDAIEQGERILTFWQVFVLDRCWSAVLQKPTTIPDGPEGSLSILMPWPQAMEDYESGQIDDFHSFSTIRTFFDGRLSNLGGCFSPLAPRVKASALFYHARHLASNWDQPLSLSSAFMDDFQNLEHTIACFLSTLIPAHQLDATIPDDKHAYIATHTLAHVAIIHLYYSFGHEDPVAYDKCLRAARCCVSVTKSIAETDYEFLDPILGPCWTAAMDTLIRELNVIESSWPIVNSAEVRNEIGTLLYAMTSLGSKDSPPFIASPGNVIVTDGEPSTSRDRRMPSLSNLQVHTRPSLGLRSFSYSANTNSLSRTSGSTRPLSRPPLSDSQRPWSLFGQLMENGVQLPSLNTILPGPTSRQASLDQSSNISQNFAIVNSPTALSPCDIVATQLSTQQQEATPQDVYSEQASPIDDEGSSEDVNETATTATRASRTAKPRWIPSRVPTIPLLWKNILKCSVSYFIGSLFTFHPSLSRFFGDLTSYGSGSGGPYPSAHMIATIAVYYNPAKTIGGMFEANSFCLVAWLYSALMSLSGLSLFWLLEGEPGLELLAIFELIIWVGLTIWGLTWMKVWMAKPTFNSACSMSATVLFIVVVREGTWETLLAVSSIVLVGTAISNVVCFSLWPQSATYNLQVGMTKTLDSFTTLLGIITGTFLLEEPIRKPSHEKMQRAVENHQSSFTSLKKSLAEARSEWFGILGEQERVLSQQAYGDAVDSLTRLAQHLNGLRSGTRLQYELSKAQSDGKLVLRRPPQHVRDVHGPSDSKGKAQYPLASQTDDLEEALLRAAAEMFGDLMGDVGPPLKALSNACTSCLKRLREAFVNSQDTEQYKMMQPQDFHKIIYGIEQALSTFECTSDQAVLRLYRRSNFASQSSEKPIHSSLDNSSLTESEHEHVFLVYFFIFTLQEFAGELMSLTDAMRRIYAVELARFSRQNWFKRYVINGPRTFLSCIRSFRRRTQSEKITRAHLRRISTYFNADERHPKVSFPKIRPHAPNTLQTPDRSNLTFIERFLRSLWDLRGRLRDRNINYAFKVGISTALLAAPAFFDATRPLFTEYRGEWALISCFVVMSPTIGATNFLAIHRALGTLFGAVVAAGIYSLFPANGVVLSIFGFFFSLPCFYYIVARPEYATTGRFVLLTYNLTCLYAFNIREDNVPVLHIAYHRSTSVTVGVIWALIASRLWWPSEARRELSNALGEFCLNIGWLYTRLVASNSGLIDYYNEVNDGAQNGSQAPDESTPLLSKSASAQLSNSIREFMAMELHLQIKLIELQGLLAQTQHEPRLKGPFPILLYRSILTSLQTILDKLHSMRCVTTREEWCTVRRHFILPVSKERRELAGNIILYFSALASAFRLKAPLPPYLPPVEKAREGLVDAIRKLDVVKNREVHASRQLLFFAYALTMKGVTQELEYLGNTLQDAFGVIGQSAEEFDALFAEGVRKDRGSSPWV</sequence>
<reference evidence="10" key="1">
    <citation type="submission" date="2021-03" db="EMBL/GenBank/DDBJ databases">
        <title>Evolutionary innovations through gain and loss of genes in the ectomycorrhizal Boletales.</title>
        <authorList>
            <person name="Wu G."/>
            <person name="Miyauchi S."/>
            <person name="Morin E."/>
            <person name="Yang Z.-L."/>
            <person name="Xu J."/>
            <person name="Martin F.M."/>
        </authorList>
    </citation>
    <scope>NUCLEOTIDE SEQUENCE</scope>
    <source>
        <strain evidence="10">BR01</strain>
    </source>
</reference>
<dbReference type="Pfam" id="PF04082">
    <property type="entry name" value="Fungal_trans"/>
    <property type="match status" value="1"/>
</dbReference>
<dbReference type="CDD" id="cd00067">
    <property type="entry name" value="GAL4"/>
    <property type="match status" value="1"/>
</dbReference>
<dbReference type="PROSITE" id="PS50048">
    <property type="entry name" value="ZN2_CY6_FUNGAL_2"/>
    <property type="match status" value="1"/>
</dbReference>
<dbReference type="CDD" id="cd12148">
    <property type="entry name" value="fungal_TF_MHR"/>
    <property type="match status" value="1"/>
</dbReference>
<feature type="region of interest" description="Disordered" evidence="7">
    <location>
        <begin position="73"/>
        <end position="138"/>
    </location>
</feature>
<evidence type="ECO:0000256" key="2">
    <source>
        <dbReference type="ARBA" id="ARBA00022692"/>
    </source>
</evidence>
<evidence type="ECO:0000256" key="8">
    <source>
        <dbReference type="SAM" id="Phobius"/>
    </source>
</evidence>
<dbReference type="PROSITE" id="PS00463">
    <property type="entry name" value="ZN2_CY6_FUNGAL_1"/>
    <property type="match status" value="1"/>
</dbReference>
<accession>A0A8I3A9V9</accession>
<feature type="compositionally biased region" description="Low complexity" evidence="7">
    <location>
        <begin position="99"/>
        <end position="112"/>
    </location>
</feature>
<name>A0A8I3A9V9_9AGAM</name>
<dbReference type="Pfam" id="PF10334">
    <property type="entry name" value="BRE4"/>
    <property type="match status" value="1"/>
</dbReference>
<proteinExistence type="predicted"/>
<feature type="compositionally biased region" description="Polar residues" evidence="7">
    <location>
        <begin position="694"/>
        <end position="710"/>
    </location>
</feature>
<dbReference type="OrthoDB" id="68611at2759"/>
<evidence type="ECO:0000313" key="10">
    <source>
        <dbReference type="EMBL" id="KAG6375618.1"/>
    </source>
</evidence>
<feature type="domain" description="Zn(2)-C6 fungal-type" evidence="9">
    <location>
        <begin position="18"/>
        <end position="50"/>
    </location>
</feature>
<dbReference type="EMBL" id="JAGFBS010000014">
    <property type="protein sequence ID" value="KAG6375618.1"/>
    <property type="molecule type" value="Genomic_DNA"/>
</dbReference>
<feature type="transmembrane region" description="Helical" evidence="8">
    <location>
        <begin position="902"/>
        <end position="925"/>
    </location>
</feature>
<dbReference type="GO" id="GO:0006351">
    <property type="term" value="P:DNA-templated transcription"/>
    <property type="evidence" value="ECO:0007669"/>
    <property type="project" value="InterPro"/>
</dbReference>
<dbReference type="GO" id="GO:0000981">
    <property type="term" value="F:DNA-binding transcription factor activity, RNA polymerase II-specific"/>
    <property type="evidence" value="ECO:0007669"/>
    <property type="project" value="InterPro"/>
</dbReference>
<dbReference type="CDD" id="cd14725">
    <property type="entry name" value="ZIP_Gal4-like_2"/>
    <property type="match status" value="1"/>
</dbReference>
<feature type="region of interest" description="Disordered" evidence="7">
    <location>
        <begin position="609"/>
        <end position="631"/>
    </location>
</feature>
<keyword evidence="5 8" id="KW-0472">Membrane</keyword>
<protein>
    <recommendedName>
        <fullName evidence="9">Zn(2)-C6 fungal-type domain-containing protein</fullName>
    </recommendedName>
</protein>
<dbReference type="InterPro" id="IPR007219">
    <property type="entry name" value="XnlR_reg_dom"/>
</dbReference>
<dbReference type="InterPro" id="IPR036864">
    <property type="entry name" value="Zn2-C6_fun-type_DNA-bd_sf"/>
</dbReference>
<evidence type="ECO:0000256" key="6">
    <source>
        <dbReference type="ARBA" id="ARBA00023242"/>
    </source>
</evidence>
<feature type="compositionally biased region" description="Polar residues" evidence="7">
    <location>
        <begin position="609"/>
        <end position="621"/>
    </location>
</feature>
<keyword evidence="11" id="KW-1185">Reference proteome</keyword>
<dbReference type="Pfam" id="PF13515">
    <property type="entry name" value="FUSC_2"/>
    <property type="match status" value="1"/>
</dbReference>
<feature type="region of interest" description="Disordered" evidence="7">
    <location>
        <begin position="1050"/>
        <end position="1072"/>
    </location>
</feature>
<feature type="compositionally biased region" description="Low complexity" evidence="7">
    <location>
        <begin position="725"/>
        <end position="735"/>
    </location>
</feature>
<dbReference type="Proteomes" id="UP000683000">
    <property type="component" value="Unassembled WGS sequence"/>
</dbReference>
<dbReference type="PANTHER" id="PTHR47804">
    <property type="entry name" value="60S RIBOSOMAL PROTEIN L19"/>
    <property type="match status" value="1"/>
</dbReference>
<evidence type="ECO:0000313" key="11">
    <source>
        <dbReference type="Proteomes" id="UP000683000"/>
    </source>
</evidence>
<comment type="caution">
    <text evidence="10">The sequence shown here is derived from an EMBL/GenBank/DDBJ whole genome shotgun (WGS) entry which is preliminary data.</text>
</comment>
<keyword evidence="2 8" id="KW-0812">Transmembrane</keyword>